<protein>
    <submittedName>
        <fullName evidence="3">Acyltransferase</fullName>
    </submittedName>
</protein>
<feature type="transmembrane region" description="Helical" evidence="1">
    <location>
        <begin position="41"/>
        <end position="60"/>
    </location>
</feature>
<feature type="transmembrane region" description="Helical" evidence="1">
    <location>
        <begin position="261"/>
        <end position="283"/>
    </location>
</feature>
<gene>
    <name evidence="3" type="ORF">D3M59_10730</name>
</gene>
<proteinExistence type="predicted"/>
<reference evidence="3 4" key="1">
    <citation type="submission" date="2018-09" db="EMBL/GenBank/DDBJ databases">
        <title>Sphingomonas sp. DAC4.</title>
        <authorList>
            <person name="Seo T."/>
        </authorList>
    </citation>
    <scope>NUCLEOTIDE SEQUENCE [LARGE SCALE GENOMIC DNA]</scope>
    <source>
        <strain evidence="3 4">DAC4</strain>
    </source>
</reference>
<dbReference type="RefSeq" id="WP_119533679.1">
    <property type="nucleotide sequence ID" value="NZ_QXTF01000004.1"/>
</dbReference>
<dbReference type="Proteomes" id="UP000285023">
    <property type="component" value="Unassembled WGS sequence"/>
</dbReference>
<dbReference type="InterPro" id="IPR050879">
    <property type="entry name" value="Acyltransferase_3"/>
</dbReference>
<dbReference type="OrthoDB" id="9767863at2"/>
<feature type="transmembrane region" description="Helical" evidence="1">
    <location>
        <begin position="289"/>
        <end position="309"/>
    </location>
</feature>
<keyword evidence="1" id="KW-0812">Transmembrane</keyword>
<feature type="transmembrane region" description="Helical" evidence="1">
    <location>
        <begin position="228"/>
        <end position="249"/>
    </location>
</feature>
<keyword evidence="4" id="KW-1185">Reference proteome</keyword>
<dbReference type="EMBL" id="QXTF01000004">
    <property type="protein sequence ID" value="RIX27023.1"/>
    <property type="molecule type" value="Genomic_DNA"/>
</dbReference>
<feature type="domain" description="Acyltransferase 3" evidence="2">
    <location>
        <begin position="4"/>
        <end position="305"/>
    </location>
</feature>
<keyword evidence="3" id="KW-0808">Transferase</keyword>
<accession>A0A418PYA6</accession>
<organism evidence="3 4">
    <name type="scientific">Sphingomonas edaphi</name>
    <dbReference type="NCBI Taxonomy" id="2315689"/>
    <lineage>
        <taxon>Bacteria</taxon>
        <taxon>Pseudomonadati</taxon>
        <taxon>Pseudomonadota</taxon>
        <taxon>Alphaproteobacteria</taxon>
        <taxon>Sphingomonadales</taxon>
        <taxon>Sphingomonadaceae</taxon>
        <taxon>Sphingomonas</taxon>
    </lineage>
</organism>
<keyword evidence="1" id="KW-0472">Membrane</keyword>
<sequence>MLNNLQGARALAAISVVLLHVGASARDHSVNTPLFSSLGNWGNSGVDLFFVISGFIMVYVQDRSPRSPGRFLVDRAVRIVPLYSVMTLALFGLLIVAQSVVRSPAPEMGHLTASFLFLSKAIYGLDPVLYVGWTLEYEALFYLIFALSIVLSKPCSGGQKLLLILSSALILLVLTGLAPPIVLEFLYGAAIARVRHLIGLRTGWLFMVGGGVLLALTIGHDIAIEARWIFWGLPAAIFLMGCTIVPQISNGLVTRLGDASFSLYLTHVFVISALMKVYSLIPVVIEGDVWAAVVCGVAILVGILVHRYFEQPLTQLVRRGVTWIDSLNRRTAVV</sequence>
<dbReference type="GO" id="GO:0000271">
    <property type="term" value="P:polysaccharide biosynthetic process"/>
    <property type="evidence" value="ECO:0007669"/>
    <property type="project" value="TreeGrafter"/>
</dbReference>
<evidence type="ECO:0000259" key="2">
    <source>
        <dbReference type="Pfam" id="PF01757"/>
    </source>
</evidence>
<feature type="transmembrane region" description="Helical" evidence="1">
    <location>
        <begin position="139"/>
        <end position="155"/>
    </location>
</feature>
<comment type="caution">
    <text evidence="3">The sequence shown here is derived from an EMBL/GenBank/DDBJ whole genome shotgun (WGS) entry which is preliminary data.</text>
</comment>
<evidence type="ECO:0000313" key="3">
    <source>
        <dbReference type="EMBL" id="RIX27023.1"/>
    </source>
</evidence>
<dbReference type="PANTHER" id="PTHR23028:SF131">
    <property type="entry name" value="BLR2367 PROTEIN"/>
    <property type="match status" value="1"/>
</dbReference>
<keyword evidence="3" id="KW-0012">Acyltransferase</keyword>
<evidence type="ECO:0000256" key="1">
    <source>
        <dbReference type="SAM" id="Phobius"/>
    </source>
</evidence>
<feature type="transmembrane region" description="Helical" evidence="1">
    <location>
        <begin position="198"/>
        <end position="216"/>
    </location>
</feature>
<dbReference type="InterPro" id="IPR002656">
    <property type="entry name" value="Acyl_transf_3_dom"/>
</dbReference>
<dbReference type="Pfam" id="PF01757">
    <property type="entry name" value="Acyl_transf_3"/>
    <property type="match status" value="1"/>
</dbReference>
<feature type="transmembrane region" description="Helical" evidence="1">
    <location>
        <begin position="161"/>
        <end position="186"/>
    </location>
</feature>
<evidence type="ECO:0000313" key="4">
    <source>
        <dbReference type="Proteomes" id="UP000285023"/>
    </source>
</evidence>
<feature type="transmembrane region" description="Helical" evidence="1">
    <location>
        <begin position="80"/>
        <end position="101"/>
    </location>
</feature>
<name>A0A418PYA6_9SPHN</name>
<dbReference type="GO" id="GO:0016020">
    <property type="term" value="C:membrane"/>
    <property type="evidence" value="ECO:0007669"/>
    <property type="project" value="TreeGrafter"/>
</dbReference>
<dbReference type="GO" id="GO:0016747">
    <property type="term" value="F:acyltransferase activity, transferring groups other than amino-acyl groups"/>
    <property type="evidence" value="ECO:0007669"/>
    <property type="project" value="InterPro"/>
</dbReference>
<dbReference type="AlphaFoldDB" id="A0A418PYA6"/>
<keyword evidence="1" id="KW-1133">Transmembrane helix</keyword>
<dbReference type="PANTHER" id="PTHR23028">
    <property type="entry name" value="ACETYLTRANSFERASE"/>
    <property type="match status" value="1"/>
</dbReference>